<protein>
    <recommendedName>
        <fullName evidence="2">Terminase small subunit</fullName>
    </recommendedName>
</protein>
<gene>
    <name evidence="1" type="ORF">FLSS-17_0007</name>
</gene>
<evidence type="ECO:0008006" key="2">
    <source>
        <dbReference type="Google" id="ProtNLM"/>
    </source>
</evidence>
<dbReference type="EMBL" id="JX684082">
    <property type="protein sequence ID" value="AGF93099.1"/>
    <property type="molecule type" value="Genomic_DNA"/>
</dbReference>
<proteinExistence type="predicted"/>
<reference evidence="1" key="1">
    <citation type="journal article" date="2013" name="Syst. Appl. Microbiol.">
        <title>New insights into the archaeal diversity of a hypersaline microbial mat obtained by a metagenomic approach.</title>
        <authorList>
            <person name="Lopez-Lopez A."/>
            <person name="Richter M."/>
            <person name="Pena A."/>
            <person name="Tamames J."/>
            <person name="Rossello-Mora R."/>
        </authorList>
    </citation>
    <scope>NUCLEOTIDE SEQUENCE</scope>
</reference>
<sequence>MGEYSEARKKLKEDDNAKVELEDLNDKQQDAIMNRLSGDSWYQAMKQAGYQESYARNPHDFRNQPSVKAYFRGARRRFREKHIYEAIELAGKKLTDRLASGEIYGALVSLIKLTLKYGNLEPADKAEVQVNGDEGGASFDLSKLYEILDEDLAEKIINQLQEEEG</sequence>
<dbReference type="AlphaFoldDB" id="M1PVD5"/>
<evidence type="ECO:0000313" key="1">
    <source>
        <dbReference type="EMBL" id="AGF93099.1"/>
    </source>
</evidence>
<name>M1PVD5_9ZZZZ</name>
<accession>M1PVD5</accession>
<organism evidence="1">
    <name type="scientific">uncultured organism</name>
    <dbReference type="NCBI Taxonomy" id="155900"/>
    <lineage>
        <taxon>unclassified sequences</taxon>
        <taxon>environmental samples</taxon>
    </lineage>
</organism>